<accession>A0A437RM05</accession>
<dbReference type="InterPro" id="IPR006917">
    <property type="entry name" value="SOUL_heme-bd"/>
</dbReference>
<dbReference type="Proteomes" id="UP000285575">
    <property type="component" value="Unassembled WGS sequence"/>
</dbReference>
<evidence type="ECO:0000313" key="2">
    <source>
        <dbReference type="Proteomes" id="UP000285575"/>
    </source>
</evidence>
<keyword evidence="2" id="KW-1185">Reference proteome</keyword>
<reference evidence="1 2" key="1">
    <citation type="submission" date="2019-01" db="EMBL/GenBank/DDBJ databases">
        <authorList>
            <person name="Chen W.-M."/>
        </authorList>
    </citation>
    <scope>NUCLEOTIDE SEQUENCE [LARGE SCALE GENOMIC DNA]</scope>
    <source>
        <strain evidence="1 2">KYPY4</strain>
    </source>
</reference>
<dbReference type="OrthoDB" id="2156220at2"/>
<dbReference type="PANTHER" id="PTHR11220:SF58">
    <property type="entry name" value="SOUL HEME-BINDING FAMILY PROTEIN"/>
    <property type="match status" value="1"/>
</dbReference>
<gene>
    <name evidence="1" type="ORF">EOE66_07240</name>
</gene>
<dbReference type="Gene3D" id="3.20.80.10">
    <property type="entry name" value="Regulatory factor, effector binding domain"/>
    <property type="match status" value="1"/>
</dbReference>
<dbReference type="Pfam" id="PF04832">
    <property type="entry name" value="SOUL"/>
    <property type="match status" value="1"/>
</dbReference>
<dbReference type="InterPro" id="IPR011256">
    <property type="entry name" value="Reg_factor_effector_dom_sf"/>
</dbReference>
<dbReference type="PANTHER" id="PTHR11220">
    <property type="entry name" value="HEME-BINDING PROTEIN-RELATED"/>
    <property type="match status" value="1"/>
</dbReference>
<dbReference type="AlphaFoldDB" id="A0A437RM05"/>
<protein>
    <submittedName>
        <fullName evidence="1">Heme-binding protein</fullName>
    </submittedName>
</protein>
<sequence length="185" mass="20422">MATEEPAFELVRQLGAVEIRQYAPYVVAEVEVTGTSETAGNTAFPILAGYIFGKNKGERKMAMTAPVTQTAAPMKMAMTAPVTQTASGEDRFVVQFVLPASVSLATAPEPLDARVKLREVPATKVAVIRYRGTWSQANYDEHLGQLQKALTEAQMAWAGEPVFSRYDPPLMPWFLRRNEIWLTLS</sequence>
<dbReference type="EMBL" id="SACR01000002">
    <property type="protein sequence ID" value="RVU47830.1"/>
    <property type="molecule type" value="Genomic_DNA"/>
</dbReference>
<name>A0A437RM05_9BURK</name>
<comment type="caution">
    <text evidence="1">The sequence shown here is derived from an EMBL/GenBank/DDBJ whole genome shotgun (WGS) entry which is preliminary data.</text>
</comment>
<dbReference type="SUPFAM" id="SSF55136">
    <property type="entry name" value="Probable bacterial effector-binding domain"/>
    <property type="match status" value="1"/>
</dbReference>
<proteinExistence type="predicted"/>
<organism evidence="1 2">
    <name type="scientific">Rubrivivax rivuli</name>
    <dbReference type="NCBI Taxonomy" id="1862385"/>
    <lineage>
        <taxon>Bacteria</taxon>
        <taxon>Pseudomonadati</taxon>
        <taxon>Pseudomonadota</taxon>
        <taxon>Betaproteobacteria</taxon>
        <taxon>Burkholderiales</taxon>
        <taxon>Sphaerotilaceae</taxon>
        <taxon>Rubrivivax</taxon>
    </lineage>
</organism>
<evidence type="ECO:0000313" key="1">
    <source>
        <dbReference type="EMBL" id="RVU47830.1"/>
    </source>
</evidence>